<dbReference type="EMBL" id="BAAAQF010000021">
    <property type="protein sequence ID" value="GAA1689114.1"/>
    <property type="molecule type" value="Genomic_DNA"/>
</dbReference>
<proteinExistence type="predicted"/>
<feature type="signal peptide" evidence="1">
    <location>
        <begin position="1"/>
        <end position="27"/>
    </location>
</feature>
<evidence type="ECO:0008006" key="4">
    <source>
        <dbReference type="Google" id="ProtNLM"/>
    </source>
</evidence>
<dbReference type="InterPro" id="IPR050583">
    <property type="entry name" value="Mycobacterial_A85_antigen"/>
</dbReference>
<dbReference type="PANTHER" id="PTHR48098">
    <property type="entry name" value="ENTEROCHELIN ESTERASE-RELATED"/>
    <property type="match status" value="1"/>
</dbReference>
<accession>A0ABP4TJK0</accession>
<keyword evidence="3" id="KW-1185">Reference proteome</keyword>
<dbReference type="SUPFAM" id="SSF53474">
    <property type="entry name" value="alpha/beta-Hydrolases"/>
    <property type="match status" value="1"/>
</dbReference>
<dbReference type="InterPro" id="IPR000801">
    <property type="entry name" value="Esterase-like"/>
</dbReference>
<evidence type="ECO:0000256" key="1">
    <source>
        <dbReference type="SAM" id="SignalP"/>
    </source>
</evidence>
<dbReference type="RefSeq" id="WP_344490366.1">
    <property type="nucleotide sequence ID" value="NZ_BAAAQF010000021.1"/>
</dbReference>
<dbReference type="InterPro" id="IPR029058">
    <property type="entry name" value="AB_hydrolase_fold"/>
</dbReference>
<comment type="caution">
    <text evidence="2">The sequence shown here is derived from an EMBL/GenBank/DDBJ whole genome shotgun (WGS) entry which is preliminary data.</text>
</comment>
<reference evidence="3" key="1">
    <citation type="journal article" date="2019" name="Int. J. Syst. Evol. Microbiol.">
        <title>The Global Catalogue of Microorganisms (GCM) 10K type strain sequencing project: providing services to taxonomists for standard genome sequencing and annotation.</title>
        <authorList>
            <consortium name="The Broad Institute Genomics Platform"/>
            <consortium name="The Broad Institute Genome Sequencing Center for Infectious Disease"/>
            <person name="Wu L."/>
            <person name="Ma J."/>
        </authorList>
    </citation>
    <scope>NUCLEOTIDE SEQUENCE [LARGE SCALE GENOMIC DNA]</scope>
    <source>
        <strain evidence="3">JCM 16001</strain>
    </source>
</reference>
<name>A0ABP4TJK0_9ACTN</name>
<gene>
    <name evidence="2" type="ORF">GCM10009830_40840</name>
</gene>
<evidence type="ECO:0000313" key="2">
    <source>
        <dbReference type="EMBL" id="GAA1689114.1"/>
    </source>
</evidence>
<dbReference type="Proteomes" id="UP001499851">
    <property type="component" value="Unassembled WGS sequence"/>
</dbReference>
<keyword evidence="1" id="KW-0732">Signal</keyword>
<feature type="chain" id="PRO_5046571944" description="Esterase" evidence="1">
    <location>
        <begin position="28"/>
        <end position="354"/>
    </location>
</feature>
<protein>
    <recommendedName>
        <fullName evidence="4">Esterase</fullName>
    </recommendedName>
</protein>
<sequence>MRAPAILGAAAAGVLAAGGLATPSAHAANALPDLADAHGLTVIAQPEWVPGSDRTFLFTVTTEEVPAFTVLPGQVSGEHVVMVTLPEGYDPAVEYPVHYTLHGVADYPNSVGLLDIVEESTADEPVITVAPNGGGRGWYTNWVYPGGLGLQNWETFHLEQLIPFIDANLSTIAAREGRAISGHSMGGFGAMGYAERRPDLFSYVGSFSGGLDLLNQEMRAAVMGSTQLPNAGLPTVYPDAIFGNPFWPFDGNWNRLSPAQHVGSLSGMGVALYTGNGGDLADNPVQAVMEHRARVMAYTTSANLDAAGVPHTLVDYGDGSSWAPGCTGKHAQLPCLRADMHHFTALIMAELQHP</sequence>
<dbReference type="PANTHER" id="PTHR48098:SF1">
    <property type="entry name" value="DIACYLGLYCEROL ACYLTRANSFERASE_MYCOLYLTRANSFERASE AG85A"/>
    <property type="match status" value="1"/>
</dbReference>
<dbReference type="Gene3D" id="3.40.50.1820">
    <property type="entry name" value="alpha/beta hydrolase"/>
    <property type="match status" value="1"/>
</dbReference>
<evidence type="ECO:0000313" key="3">
    <source>
        <dbReference type="Proteomes" id="UP001499851"/>
    </source>
</evidence>
<organism evidence="2 3">
    <name type="scientific">Glycomyces endophyticus</name>
    <dbReference type="NCBI Taxonomy" id="480996"/>
    <lineage>
        <taxon>Bacteria</taxon>
        <taxon>Bacillati</taxon>
        <taxon>Actinomycetota</taxon>
        <taxon>Actinomycetes</taxon>
        <taxon>Glycomycetales</taxon>
        <taxon>Glycomycetaceae</taxon>
        <taxon>Glycomyces</taxon>
    </lineage>
</organism>
<dbReference type="Pfam" id="PF00756">
    <property type="entry name" value="Esterase"/>
    <property type="match status" value="1"/>
</dbReference>